<dbReference type="Gene3D" id="3.30.470.20">
    <property type="entry name" value="ATP-grasp fold, B domain"/>
    <property type="match status" value="1"/>
</dbReference>
<keyword evidence="2 4" id="KW-0547">Nucleotide-binding</keyword>
<dbReference type="Pfam" id="PF02786">
    <property type="entry name" value="CPSase_L_D2"/>
    <property type="match status" value="1"/>
</dbReference>
<dbReference type="Gene3D" id="3.40.50.20">
    <property type="match status" value="1"/>
</dbReference>
<dbReference type="PROSITE" id="PS50975">
    <property type="entry name" value="ATP_GRASP"/>
    <property type="match status" value="1"/>
</dbReference>
<evidence type="ECO:0000259" key="5">
    <source>
        <dbReference type="PROSITE" id="PS50975"/>
    </source>
</evidence>
<dbReference type="PANTHER" id="PTHR43585">
    <property type="entry name" value="FUMIPYRROLE BIOSYNTHESIS PROTEIN C"/>
    <property type="match status" value="1"/>
</dbReference>
<dbReference type="GO" id="GO:0046872">
    <property type="term" value="F:metal ion binding"/>
    <property type="evidence" value="ECO:0007669"/>
    <property type="project" value="InterPro"/>
</dbReference>
<keyword evidence="1" id="KW-0436">Ligase</keyword>
<dbReference type="SMART" id="SM01209">
    <property type="entry name" value="GARS_A"/>
    <property type="match status" value="1"/>
</dbReference>
<proteinExistence type="predicted"/>
<dbReference type="InterPro" id="IPR052032">
    <property type="entry name" value="ATP-dep_AA_Ligase"/>
</dbReference>
<keyword evidence="3 4" id="KW-0067">ATP-binding</keyword>
<sequence>MLSNLSGKKLLILGGSKISCEIVRKAKAMGVYTMVTDWYPIDKSPAKKIADESFMTSTTDIPALLKLIKENKVDGILTGFTDSTLPHYARICEAANLPCYGTEEQFNTLIDKKVYKEVCKNYNIPIVDEFLFEPSKDSINTSKITFPVLVKPSDSSGAKGVTICNEESQFLNAYEKALSYSEKKRVIVERYIKGKEVTIFYLLNDGEIYLTGMGNRHVKHNQDGVIPLPVAYTFPSVYLDKYRENTDSKVKRMFKDLGLKNGMVFMQCLIEKEEAIIYDIGYRLTGTLEYKLMEEINGYNPLKMLINFALTGRMTEEPANLPIESNWNKYACNVSFLMKPGEIARIDGLERIKEFPEVIDAVIANDVGTIISEELKGTLRQIVLRVFAVTDNRDDLEKVLDKIYKSLKVVSTSGEDLLLPGFNTQELDGLLK</sequence>
<accession>A0A9D5DM18</accession>
<dbReference type="Gene3D" id="3.30.1490.20">
    <property type="entry name" value="ATP-grasp fold, A domain"/>
    <property type="match status" value="1"/>
</dbReference>
<organism evidence="6 7">
    <name type="scientific">Alkalicoccobacillus plakortidis</name>
    <dbReference type="NCBI Taxonomy" id="444060"/>
    <lineage>
        <taxon>Bacteria</taxon>
        <taxon>Bacillati</taxon>
        <taxon>Bacillota</taxon>
        <taxon>Bacilli</taxon>
        <taxon>Bacillales</taxon>
        <taxon>Bacillaceae</taxon>
        <taxon>Alkalicoccobacillus</taxon>
    </lineage>
</organism>
<dbReference type="InterPro" id="IPR016185">
    <property type="entry name" value="PreATP-grasp_dom_sf"/>
</dbReference>
<evidence type="ECO:0000313" key="7">
    <source>
        <dbReference type="Proteomes" id="UP000051061"/>
    </source>
</evidence>
<dbReference type="InterPro" id="IPR011761">
    <property type="entry name" value="ATP-grasp"/>
</dbReference>
<dbReference type="GO" id="GO:0005524">
    <property type="term" value="F:ATP binding"/>
    <property type="evidence" value="ECO:0007669"/>
    <property type="project" value="UniProtKB-UniRule"/>
</dbReference>
<dbReference type="PANTHER" id="PTHR43585:SF2">
    <property type="entry name" value="ATP-GRASP ENZYME FSQD"/>
    <property type="match status" value="1"/>
</dbReference>
<evidence type="ECO:0000256" key="2">
    <source>
        <dbReference type="ARBA" id="ARBA00022741"/>
    </source>
</evidence>
<evidence type="ECO:0000256" key="1">
    <source>
        <dbReference type="ARBA" id="ARBA00022598"/>
    </source>
</evidence>
<evidence type="ECO:0000256" key="3">
    <source>
        <dbReference type="ARBA" id="ARBA00022840"/>
    </source>
</evidence>
<dbReference type="AlphaFoldDB" id="A0A9D5DM18"/>
<evidence type="ECO:0000313" key="6">
    <source>
        <dbReference type="EMBL" id="KQL56485.1"/>
    </source>
</evidence>
<dbReference type="Proteomes" id="UP000051061">
    <property type="component" value="Unassembled WGS sequence"/>
</dbReference>
<gene>
    <name evidence="6" type="ORF">AN965_13585</name>
</gene>
<protein>
    <recommendedName>
        <fullName evidence="5">ATP-grasp domain-containing protein</fullName>
    </recommendedName>
</protein>
<dbReference type="EMBL" id="LJJD01000028">
    <property type="protein sequence ID" value="KQL56485.1"/>
    <property type="molecule type" value="Genomic_DNA"/>
</dbReference>
<reference evidence="6 7" key="1">
    <citation type="submission" date="2015-09" db="EMBL/GenBank/DDBJ databases">
        <title>Genome sequencing project for genomic taxonomy and phylogenomics of Bacillus-like bacteria.</title>
        <authorList>
            <person name="Liu B."/>
            <person name="Wang J."/>
            <person name="Zhu Y."/>
            <person name="Liu G."/>
            <person name="Chen Q."/>
            <person name="Chen Z."/>
            <person name="Lan J."/>
            <person name="Che J."/>
            <person name="Ge C."/>
            <person name="Shi H."/>
            <person name="Pan Z."/>
            <person name="Liu X."/>
        </authorList>
    </citation>
    <scope>NUCLEOTIDE SEQUENCE [LARGE SCALE GENOMIC DNA]</scope>
    <source>
        <strain evidence="6 7">DSM 19153</strain>
    </source>
</reference>
<name>A0A9D5DM18_9BACI</name>
<comment type="caution">
    <text evidence="6">The sequence shown here is derived from an EMBL/GenBank/DDBJ whole genome shotgun (WGS) entry which is preliminary data.</text>
</comment>
<keyword evidence="7" id="KW-1185">Reference proteome</keyword>
<dbReference type="SUPFAM" id="SSF52440">
    <property type="entry name" value="PreATP-grasp domain"/>
    <property type="match status" value="1"/>
</dbReference>
<dbReference type="SUPFAM" id="SSF56059">
    <property type="entry name" value="Glutathione synthetase ATP-binding domain-like"/>
    <property type="match status" value="1"/>
</dbReference>
<feature type="domain" description="ATP-grasp" evidence="5">
    <location>
        <begin position="116"/>
        <end position="310"/>
    </location>
</feature>
<evidence type="ECO:0000256" key="4">
    <source>
        <dbReference type="PROSITE-ProRule" id="PRU00409"/>
    </source>
</evidence>
<dbReference type="InterPro" id="IPR005479">
    <property type="entry name" value="CPAse_ATP-bd"/>
</dbReference>
<dbReference type="InterPro" id="IPR013815">
    <property type="entry name" value="ATP_grasp_subdomain_1"/>
</dbReference>
<dbReference type="GO" id="GO:0016874">
    <property type="term" value="F:ligase activity"/>
    <property type="evidence" value="ECO:0007669"/>
    <property type="project" value="UniProtKB-KW"/>
</dbReference>